<dbReference type="InterPro" id="IPR000801">
    <property type="entry name" value="Esterase-like"/>
</dbReference>
<proteinExistence type="predicted"/>
<dbReference type="AlphaFoldDB" id="A0A2S7IGG4"/>
<dbReference type="RefSeq" id="WP_094812633.1">
    <property type="nucleotide sequence ID" value="NZ_PTRA01000006.1"/>
</dbReference>
<accession>A0A2S7IGG4</accession>
<reference evidence="2" key="1">
    <citation type="submission" date="2018-02" db="EMBL/GenBank/DDBJ databases">
        <title>Genome sequencing of Solimonas sp. HR-BB.</title>
        <authorList>
            <person name="Lee Y."/>
            <person name="Jeon C.O."/>
        </authorList>
    </citation>
    <scope>NUCLEOTIDE SEQUENCE [LARGE SCALE GENOMIC DNA]</scope>
    <source>
        <strain evidence="2">HR-U</strain>
    </source>
</reference>
<sequence length="242" mass="28170">MLRNPHGWYSPVLERHMDLLVYGHAGARVLIFPTRRGRFYEYEKLGLVEALRDKIEQGWLQLICVDSIDAESLYSESIPPAERIQRHIAYEAYILQEVLPFSEKLNPGSFLISHGCSFGAFHAVNIALRHPEQFGKVVAFSGRYNLAVPTSEFRGLFDDYYDENIYYHTPNHFLPNLHDEQLLAKIRQLEFVIVIGSDDPFLESNFQLERDLTHKGIAHEFYVWEGRAHQADAWQKMVDIYL</sequence>
<evidence type="ECO:0000313" key="1">
    <source>
        <dbReference type="EMBL" id="PQA54517.1"/>
    </source>
</evidence>
<comment type="caution">
    <text evidence="1">The sequence shown here is derived from an EMBL/GenBank/DDBJ whole genome shotgun (WGS) entry which is preliminary data.</text>
</comment>
<gene>
    <name evidence="1" type="ORF">C5O19_22485</name>
</gene>
<dbReference type="Proteomes" id="UP000239590">
    <property type="component" value="Unassembled WGS sequence"/>
</dbReference>
<name>A0A2S7IGG4_9BACT</name>
<dbReference type="PANTHER" id="PTHR48098">
    <property type="entry name" value="ENTEROCHELIN ESTERASE-RELATED"/>
    <property type="match status" value="1"/>
</dbReference>
<dbReference type="OrthoDB" id="9775130at2"/>
<dbReference type="Pfam" id="PF00756">
    <property type="entry name" value="Esterase"/>
    <property type="match status" value="1"/>
</dbReference>
<dbReference type="SUPFAM" id="SSF53474">
    <property type="entry name" value="alpha/beta-Hydrolases"/>
    <property type="match status" value="1"/>
</dbReference>
<protein>
    <submittedName>
        <fullName evidence="1">Esterase</fullName>
    </submittedName>
</protein>
<dbReference type="InterPro" id="IPR050583">
    <property type="entry name" value="Mycobacterial_A85_antigen"/>
</dbReference>
<dbReference type="PANTHER" id="PTHR48098:SF3">
    <property type="entry name" value="IRON(III) ENTEROBACTIN ESTERASE"/>
    <property type="match status" value="1"/>
</dbReference>
<organism evidence="1 2">
    <name type="scientific">Siphonobacter curvatus</name>
    <dbReference type="NCBI Taxonomy" id="2094562"/>
    <lineage>
        <taxon>Bacteria</taxon>
        <taxon>Pseudomonadati</taxon>
        <taxon>Bacteroidota</taxon>
        <taxon>Cytophagia</taxon>
        <taxon>Cytophagales</taxon>
        <taxon>Cytophagaceae</taxon>
        <taxon>Siphonobacter</taxon>
    </lineage>
</organism>
<dbReference type="InterPro" id="IPR029058">
    <property type="entry name" value="AB_hydrolase_fold"/>
</dbReference>
<evidence type="ECO:0000313" key="2">
    <source>
        <dbReference type="Proteomes" id="UP000239590"/>
    </source>
</evidence>
<dbReference type="Gene3D" id="3.40.50.1820">
    <property type="entry name" value="alpha/beta hydrolase"/>
    <property type="match status" value="1"/>
</dbReference>
<dbReference type="EMBL" id="PTRA01000006">
    <property type="protein sequence ID" value="PQA54517.1"/>
    <property type="molecule type" value="Genomic_DNA"/>
</dbReference>
<keyword evidence="2" id="KW-1185">Reference proteome</keyword>